<evidence type="ECO:0000256" key="8">
    <source>
        <dbReference type="SAM" id="Coils"/>
    </source>
</evidence>
<keyword evidence="4" id="KW-0808">Transferase</keyword>
<evidence type="ECO:0000256" key="7">
    <source>
        <dbReference type="ARBA" id="ARBA00022840"/>
    </source>
</evidence>
<keyword evidence="12" id="KW-1185">Reference proteome</keyword>
<dbReference type="RefSeq" id="WP_188913754.1">
    <property type="nucleotide sequence ID" value="NZ_BMMF01000007.1"/>
</dbReference>
<dbReference type="AlphaFoldDB" id="A0A917Q9X5"/>
<evidence type="ECO:0000259" key="10">
    <source>
        <dbReference type="SMART" id="SM00911"/>
    </source>
</evidence>
<dbReference type="InterPro" id="IPR036890">
    <property type="entry name" value="HATPase_C_sf"/>
</dbReference>
<feature type="region of interest" description="Disordered" evidence="9">
    <location>
        <begin position="1"/>
        <end position="23"/>
    </location>
</feature>
<gene>
    <name evidence="11" type="ORF">GCM10011322_26970</name>
</gene>
<keyword evidence="7" id="KW-0067">ATP-binding</keyword>
<protein>
    <recommendedName>
        <fullName evidence="2">histidine kinase</fullName>
        <ecNumber evidence="2">2.7.13.3</ecNumber>
    </recommendedName>
</protein>
<reference evidence="11 12" key="1">
    <citation type="journal article" date="2014" name="Int. J. Syst. Evol. Microbiol.">
        <title>Complete genome sequence of Corynebacterium casei LMG S-19264T (=DSM 44701T), isolated from a smear-ripened cheese.</title>
        <authorList>
            <consortium name="US DOE Joint Genome Institute (JGI-PGF)"/>
            <person name="Walter F."/>
            <person name="Albersmeier A."/>
            <person name="Kalinowski J."/>
            <person name="Ruckert C."/>
        </authorList>
    </citation>
    <scope>NUCLEOTIDE SEQUENCE [LARGE SCALE GENOMIC DNA]</scope>
    <source>
        <strain evidence="11 12">CGMCC 1.9161</strain>
    </source>
</reference>
<evidence type="ECO:0000256" key="4">
    <source>
        <dbReference type="ARBA" id="ARBA00022679"/>
    </source>
</evidence>
<sequence length="260" mass="28019">MNTRTDDAPTPPTDGLSVGARKNARRANAARHAVRVRDLERACAGLERDVAERTREVAVANERLAVVAREAVHRVGNLLCIVRALTRQTAGRATDVTDFAEALLGRLSSIDIALRQALIDDGSGAIDLVRVVETQLDVYRDTYPGQIELEGPSLPMCADAARMIGLAIHELATNAVKHGALATPDGRVDVRWGVTRRDGVDRLDFRWCERAGGARGHSGRTGAGFGTRLLGRWAPAQLRGSAVVDLSVDGLRYHLDAPLP</sequence>
<dbReference type="SUPFAM" id="SSF55874">
    <property type="entry name" value="ATPase domain of HSP90 chaperone/DNA topoisomerase II/histidine kinase"/>
    <property type="match status" value="1"/>
</dbReference>
<feature type="domain" description="Signal transduction histidine kinase HWE region" evidence="10">
    <location>
        <begin position="70"/>
        <end position="153"/>
    </location>
</feature>
<comment type="catalytic activity">
    <reaction evidence="1">
        <text>ATP + protein L-histidine = ADP + protein N-phospho-L-histidine.</text>
        <dbReference type="EC" id="2.7.13.3"/>
    </reaction>
</comment>
<keyword evidence="8" id="KW-0175">Coiled coil</keyword>
<dbReference type="SMART" id="SM00911">
    <property type="entry name" value="HWE_HK"/>
    <property type="match status" value="1"/>
</dbReference>
<dbReference type="InterPro" id="IPR011102">
    <property type="entry name" value="Sig_transdc_His_kinase_HWE"/>
</dbReference>
<evidence type="ECO:0000256" key="2">
    <source>
        <dbReference type="ARBA" id="ARBA00012438"/>
    </source>
</evidence>
<evidence type="ECO:0000256" key="1">
    <source>
        <dbReference type="ARBA" id="ARBA00000085"/>
    </source>
</evidence>
<dbReference type="PANTHER" id="PTHR41523:SF7">
    <property type="entry name" value="HISTIDINE KINASE"/>
    <property type="match status" value="1"/>
</dbReference>
<keyword evidence="6" id="KW-0418">Kinase</keyword>
<comment type="caution">
    <text evidence="11">The sequence shown here is derived from an EMBL/GenBank/DDBJ whole genome shotgun (WGS) entry which is preliminary data.</text>
</comment>
<dbReference type="GO" id="GO:0004673">
    <property type="term" value="F:protein histidine kinase activity"/>
    <property type="evidence" value="ECO:0007669"/>
    <property type="project" value="UniProtKB-EC"/>
</dbReference>
<dbReference type="EC" id="2.7.13.3" evidence="2"/>
<accession>A0A917Q9X5</accession>
<dbReference type="EMBL" id="BMMF01000007">
    <property type="protein sequence ID" value="GGK38535.1"/>
    <property type="molecule type" value="Genomic_DNA"/>
</dbReference>
<dbReference type="PANTHER" id="PTHR41523">
    <property type="entry name" value="TWO-COMPONENT SYSTEM SENSOR PROTEIN"/>
    <property type="match status" value="1"/>
</dbReference>
<keyword evidence="5" id="KW-0547">Nucleotide-binding</keyword>
<evidence type="ECO:0000313" key="12">
    <source>
        <dbReference type="Proteomes" id="UP000600449"/>
    </source>
</evidence>
<dbReference type="Pfam" id="PF07536">
    <property type="entry name" value="HWE_HK"/>
    <property type="match status" value="1"/>
</dbReference>
<dbReference type="Proteomes" id="UP000600449">
    <property type="component" value="Unassembled WGS sequence"/>
</dbReference>
<evidence type="ECO:0000256" key="9">
    <source>
        <dbReference type="SAM" id="MobiDB-lite"/>
    </source>
</evidence>
<proteinExistence type="predicted"/>
<evidence type="ECO:0000313" key="11">
    <source>
        <dbReference type="EMBL" id="GGK38535.1"/>
    </source>
</evidence>
<evidence type="ECO:0000256" key="3">
    <source>
        <dbReference type="ARBA" id="ARBA00022553"/>
    </source>
</evidence>
<keyword evidence="3" id="KW-0597">Phosphoprotein</keyword>
<evidence type="ECO:0000256" key="6">
    <source>
        <dbReference type="ARBA" id="ARBA00022777"/>
    </source>
</evidence>
<name>A0A917Q9X5_9HYPH</name>
<dbReference type="GO" id="GO:0005524">
    <property type="term" value="F:ATP binding"/>
    <property type="evidence" value="ECO:0007669"/>
    <property type="project" value="UniProtKB-KW"/>
</dbReference>
<dbReference type="Gene3D" id="3.30.565.10">
    <property type="entry name" value="Histidine kinase-like ATPase, C-terminal domain"/>
    <property type="match status" value="1"/>
</dbReference>
<feature type="coiled-coil region" evidence="8">
    <location>
        <begin position="29"/>
        <end position="56"/>
    </location>
</feature>
<organism evidence="11 12">
    <name type="scientific">Salinarimonas ramus</name>
    <dbReference type="NCBI Taxonomy" id="690164"/>
    <lineage>
        <taxon>Bacteria</taxon>
        <taxon>Pseudomonadati</taxon>
        <taxon>Pseudomonadota</taxon>
        <taxon>Alphaproteobacteria</taxon>
        <taxon>Hyphomicrobiales</taxon>
        <taxon>Salinarimonadaceae</taxon>
        <taxon>Salinarimonas</taxon>
    </lineage>
</organism>
<evidence type="ECO:0000256" key="5">
    <source>
        <dbReference type="ARBA" id="ARBA00022741"/>
    </source>
</evidence>